<keyword evidence="13" id="KW-0443">Lipid metabolism</keyword>
<keyword evidence="14" id="KW-0446">Lipid-binding</keyword>
<feature type="domain" description="MIT" evidence="19">
    <location>
        <begin position="82"/>
        <end position="160"/>
    </location>
</feature>
<dbReference type="InterPro" id="IPR045036">
    <property type="entry name" value="Spartin-like"/>
</dbReference>
<dbReference type="SMART" id="SM00745">
    <property type="entry name" value="MIT"/>
    <property type="match status" value="1"/>
</dbReference>
<comment type="subunit">
    <text evidence="16">Interacts with ITCH and WWP1. Interacts (via MIT domain) with IST1; leading to the recruitment of SPART to midbodies. Interacts with MAP1LC3A and MAP1LC3C.</text>
</comment>
<keyword evidence="6" id="KW-1017">Isopeptide bond</keyword>
<keyword evidence="12" id="KW-0445">Lipid transport</keyword>
<evidence type="ECO:0000256" key="15">
    <source>
        <dbReference type="ARBA" id="ARBA00054810"/>
    </source>
</evidence>
<keyword evidence="9" id="KW-0832">Ubl conjugation</keyword>
<feature type="region of interest" description="Disordered" evidence="18">
    <location>
        <begin position="1"/>
        <end position="51"/>
    </location>
</feature>
<dbReference type="Proteomes" id="UP000821853">
    <property type="component" value="Chromosome 4"/>
</dbReference>
<dbReference type="VEuPathDB" id="VectorBase:HLOH_058180"/>
<evidence type="ECO:0000256" key="8">
    <source>
        <dbReference type="ARBA" id="ARBA00022677"/>
    </source>
</evidence>
<organism evidence="20 21">
    <name type="scientific">Haemaphysalis longicornis</name>
    <name type="common">Bush tick</name>
    <dbReference type="NCBI Taxonomy" id="44386"/>
    <lineage>
        <taxon>Eukaryota</taxon>
        <taxon>Metazoa</taxon>
        <taxon>Ecdysozoa</taxon>
        <taxon>Arthropoda</taxon>
        <taxon>Chelicerata</taxon>
        <taxon>Arachnida</taxon>
        <taxon>Acari</taxon>
        <taxon>Parasitiformes</taxon>
        <taxon>Ixodida</taxon>
        <taxon>Ixodoidea</taxon>
        <taxon>Ixodidae</taxon>
        <taxon>Haemaphysalinae</taxon>
        <taxon>Haemaphysalis</taxon>
    </lineage>
</organism>
<dbReference type="SUPFAM" id="SSF116846">
    <property type="entry name" value="MIT domain"/>
    <property type="match status" value="1"/>
</dbReference>
<accession>A0A9J6GEK0</accession>
<dbReference type="GO" id="GO:0030496">
    <property type="term" value="C:midbody"/>
    <property type="evidence" value="ECO:0007669"/>
    <property type="project" value="UniProtKB-SubCell"/>
</dbReference>
<evidence type="ECO:0000313" key="21">
    <source>
        <dbReference type="Proteomes" id="UP000821853"/>
    </source>
</evidence>
<dbReference type="GO" id="GO:0016042">
    <property type="term" value="P:lipid catabolic process"/>
    <property type="evidence" value="ECO:0007669"/>
    <property type="project" value="UniProtKB-KW"/>
</dbReference>
<keyword evidence="11" id="KW-0007">Acetylation</keyword>
<evidence type="ECO:0000256" key="1">
    <source>
        <dbReference type="ARBA" id="ARBA00004214"/>
    </source>
</evidence>
<dbReference type="Pfam" id="PF06911">
    <property type="entry name" value="Senescence"/>
    <property type="match status" value="1"/>
</dbReference>
<dbReference type="GO" id="GO:0005737">
    <property type="term" value="C:cytoplasm"/>
    <property type="evidence" value="ECO:0007669"/>
    <property type="project" value="UniProtKB-SubCell"/>
</dbReference>
<feature type="compositionally biased region" description="Basic and acidic residues" evidence="18">
    <location>
        <begin position="1"/>
        <end position="11"/>
    </location>
</feature>
<evidence type="ECO:0000256" key="17">
    <source>
        <dbReference type="ARBA" id="ARBA00067916"/>
    </source>
</evidence>
<evidence type="ECO:0000256" key="5">
    <source>
        <dbReference type="ARBA" id="ARBA00022490"/>
    </source>
</evidence>
<dbReference type="GO" id="GO:0030514">
    <property type="term" value="P:negative regulation of BMP signaling pathway"/>
    <property type="evidence" value="ECO:0007669"/>
    <property type="project" value="TreeGrafter"/>
</dbReference>
<dbReference type="GO" id="GO:0061724">
    <property type="term" value="P:lipophagy"/>
    <property type="evidence" value="ECO:0007669"/>
    <property type="project" value="UniProtKB-ARBA"/>
</dbReference>
<reference evidence="20 21" key="1">
    <citation type="journal article" date="2020" name="Cell">
        <title>Large-Scale Comparative Analyses of Tick Genomes Elucidate Their Genetic Diversity and Vector Capacities.</title>
        <authorList>
            <consortium name="Tick Genome and Microbiome Consortium (TIGMIC)"/>
            <person name="Jia N."/>
            <person name="Wang J."/>
            <person name="Shi W."/>
            <person name="Du L."/>
            <person name="Sun Y."/>
            <person name="Zhan W."/>
            <person name="Jiang J.F."/>
            <person name="Wang Q."/>
            <person name="Zhang B."/>
            <person name="Ji P."/>
            <person name="Bell-Sakyi L."/>
            <person name="Cui X.M."/>
            <person name="Yuan T.T."/>
            <person name="Jiang B.G."/>
            <person name="Yang W.F."/>
            <person name="Lam T.T."/>
            <person name="Chang Q.C."/>
            <person name="Ding S.J."/>
            <person name="Wang X.J."/>
            <person name="Zhu J.G."/>
            <person name="Ruan X.D."/>
            <person name="Zhao L."/>
            <person name="Wei J.T."/>
            <person name="Ye R.Z."/>
            <person name="Que T.C."/>
            <person name="Du C.H."/>
            <person name="Zhou Y.H."/>
            <person name="Cheng J.X."/>
            <person name="Dai P.F."/>
            <person name="Guo W.B."/>
            <person name="Han X.H."/>
            <person name="Huang E.J."/>
            <person name="Li L.F."/>
            <person name="Wei W."/>
            <person name="Gao Y.C."/>
            <person name="Liu J.Z."/>
            <person name="Shao H.Z."/>
            <person name="Wang X."/>
            <person name="Wang C.C."/>
            <person name="Yang T.C."/>
            <person name="Huo Q.B."/>
            <person name="Li W."/>
            <person name="Chen H.Y."/>
            <person name="Chen S.E."/>
            <person name="Zhou L.G."/>
            <person name="Ni X.B."/>
            <person name="Tian J.H."/>
            <person name="Sheng Y."/>
            <person name="Liu T."/>
            <person name="Pan Y.S."/>
            <person name="Xia L.Y."/>
            <person name="Li J."/>
            <person name="Zhao F."/>
            <person name="Cao W.C."/>
        </authorList>
    </citation>
    <scope>NUCLEOTIDE SEQUENCE [LARGE SCALE GENOMIC DNA]</scope>
    <source>
        <strain evidence="20">HaeL-2018</strain>
    </source>
</reference>
<dbReference type="GO" id="GO:0005811">
    <property type="term" value="C:lipid droplet"/>
    <property type="evidence" value="ECO:0007669"/>
    <property type="project" value="UniProtKB-SubCell"/>
</dbReference>
<dbReference type="InterPro" id="IPR007330">
    <property type="entry name" value="MIT_dom"/>
</dbReference>
<dbReference type="InterPro" id="IPR009686">
    <property type="entry name" value="Senescence/spartin_C"/>
</dbReference>
<evidence type="ECO:0000256" key="6">
    <source>
        <dbReference type="ARBA" id="ARBA00022499"/>
    </source>
</evidence>
<protein>
    <recommendedName>
        <fullName evidence="17">Spartin</fullName>
    </recommendedName>
</protein>
<comment type="caution">
    <text evidence="20">The sequence shown here is derived from an EMBL/GenBank/DDBJ whole genome shotgun (WGS) entry which is preliminary data.</text>
</comment>
<evidence type="ECO:0000256" key="16">
    <source>
        <dbReference type="ARBA" id="ARBA00064034"/>
    </source>
</evidence>
<keyword evidence="7" id="KW-0597">Phosphoprotein</keyword>
<evidence type="ECO:0000256" key="18">
    <source>
        <dbReference type="SAM" id="MobiDB-lite"/>
    </source>
</evidence>
<evidence type="ECO:0000313" key="20">
    <source>
        <dbReference type="EMBL" id="KAH9373818.1"/>
    </source>
</evidence>
<evidence type="ECO:0000256" key="10">
    <source>
        <dbReference type="ARBA" id="ARBA00022963"/>
    </source>
</evidence>
<evidence type="ECO:0000256" key="14">
    <source>
        <dbReference type="ARBA" id="ARBA00023121"/>
    </source>
</evidence>
<dbReference type="PANTHER" id="PTHR21068:SF43">
    <property type="entry name" value="SPARTIN"/>
    <property type="match status" value="1"/>
</dbReference>
<feature type="compositionally biased region" description="Basic and acidic residues" evidence="18">
    <location>
        <begin position="38"/>
        <end position="48"/>
    </location>
</feature>
<dbReference type="EMBL" id="JABSTR010000006">
    <property type="protein sequence ID" value="KAH9373818.1"/>
    <property type="molecule type" value="Genomic_DNA"/>
</dbReference>
<dbReference type="GO" id="GO:0008289">
    <property type="term" value="F:lipid binding"/>
    <property type="evidence" value="ECO:0007669"/>
    <property type="project" value="UniProtKB-KW"/>
</dbReference>
<evidence type="ECO:0000256" key="13">
    <source>
        <dbReference type="ARBA" id="ARBA00023098"/>
    </source>
</evidence>
<evidence type="ECO:0000256" key="11">
    <source>
        <dbReference type="ARBA" id="ARBA00022990"/>
    </source>
</evidence>
<evidence type="ECO:0000256" key="9">
    <source>
        <dbReference type="ARBA" id="ARBA00022843"/>
    </source>
</evidence>
<evidence type="ECO:0000259" key="19">
    <source>
        <dbReference type="SMART" id="SM00745"/>
    </source>
</evidence>
<keyword evidence="21" id="KW-1185">Reference proteome</keyword>
<comment type="subcellular location">
    <subcellularLocation>
        <location evidence="2">Cytoplasm</location>
    </subcellularLocation>
    <subcellularLocation>
        <location evidence="3">Lipid droplet</location>
    </subcellularLocation>
    <subcellularLocation>
        <location evidence="1">Midbody</location>
    </subcellularLocation>
</comment>
<dbReference type="PANTHER" id="PTHR21068">
    <property type="entry name" value="SPARTIN"/>
    <property type="match status" value="1"/>
</dbReference>
<dbReference type="GO" id="GO:0006869">
    <property type="term" value="P:lipid transport"/>
    <property type="evidence" value="ECO:0007669"/>
    <property type="project" value="UniProtKB-KW"/>
</dbReference>
<keyword evidence="5" id="KW-0963">Cytoplasm</keyword>
<dbReference type="Gene3D" id="1.20.58.80">
    <property type="entry name" value="Phosphotransferase system, lactose/cellobiose-type IIA subunit"/>
    <property type="match status" value="1"/>
</dbReference>
<dbReference type="GO" id="GO:0005886">
    <property type="term" value="C:plasma membrane"/>
    <property type="evidence" value="ECO:0007669"/>
    <property type="project" value="TreeGrafter"/>
</dbReference>
<keyword evidence="8" id="KW-0551">Lipid droplet</keyword>
<keyword evidence="4" id="KW-0813">Transport</keyword>
<evidence type="ECO:0000256" key="7">
    <source>
        <dbReference type="ARBA" id="ARBA00022553"/>
    </source>
</evidence>
<dbReference type="OrthoDB" id="20821at2759"/>
<evidence type="ECO:0000256" key="2">
    <source>
        <dbReference type="ARBA" id="ARBA00004496"/>
    </source>
</evidence>
<keyword evidence="10" id="KW-0442">Lipid degradation</keyword>
<sequence length="462" mass="50310">MALRKSIEFQEKLAAASKTHQRRPSRPPADTKNTGGDAQDKKNDKSLGDDSSCLKWNSFPRQVVRMERELPASVATELLQSLRTQHDEAFLYVSQGLSYEEQGENTLATEMYYKALDKLGKGLNLDCEHPGCKGPQWDKAREMQRKMKHIKREVDFRLIALEAAGGAPLHTQRPPTYEEATKAGAAHAPRRQAEELFNIASGIFFVSGGGTVEAPSETTDLHVYRLPGRHDAVSSEAKSPLSWLQVGSWIYPLVPQQSPALKSGYGAYLFPNIDAPLKESGASVGVLLPSDLPYDMHQLFESLMEELTAMKIETITESSCVCMEPAAIRVKRSAFGQKVSDSLVIGSEALSKGLTKGAQATSEALKMGTARLKQYLRPDPEPIKVDPRVKQGLEILRTVTGSVRNVSEYVATKVGDLTVTVAQLVAMNVSCDSCIAGLPPPAESSSKMQDAIVIAKGGLQGK</sequence>
<evidence type="ECO:0000256" key="12">
    <source>
        <dbReference type="ARBA" id="ARBA00023055"/>
    </source>
</evidence>
<dbReference type="FunFam" id="1.20.58.80:FF:000009">
    <property type="entry name" value="spartin isoform X1"/>
    <property type="match status" value="1"/>
</dbReference>
<name>A0A9J6GEK0_HAELO</name>
<gene>
    <name evidence="20" type="ORF">HPB48_007460</name>
</gene>
<evidence type="ECO:0000256" key="4">
    <source>
        <dbReference type="ARBA" id="ARBA00022448"/>
    </source>
</evidence>
<dbReference type="AlphaFoldDB" id="A0A9J6GEK0"/>
<dbReference type="GO" id="GO:0051301">
    <property type="term" value="P:cell division"/>
    <property type="evidence" value="ECO:0007669"/>
    <property type="project" value="TreeGrafter"/>
</dbReference>
<proteinExistence type="predicted"/>
<dbReference type="InterPro" id="IPR036181">
    <property type="entry name" value="MIT_dom_sf"/>
</dbReference>
<dbReference type="OMA" id="WQGMECA"/>
<evidence type="ECO:0000256" key="3">
    <source>
        <dbReference type="ARBA" id="ARBA00004502"/>
    </source>
</evidence>
<comment type="function">
    <text evidence="15">Lipophagy receptor that plays an important role in lipid droplet (LD) turnover in motor neurons. Localizes to LDs and interacts with components of the autophagy machinery, such as MAP1LC3A/C proteins to deliver LDs to autophagosomes for degradation via lipophagy. Lipid transfer protein required for lipid droplet degradation, including by lipophagy. Can bind and transfer all lipid species found in lipid droplets, from phospholipids to triglycerides and sterol esters but the direction of lipid transfer by spartin and its cargos are unknown. May be implicated in endosomal trafficking, or microtubule dynamics, or both. Participates in cytokinesis.</text>
</comment>